<name>A0ABM7RMD0_9BACT</name>
<evidence type="ECO:0000313" key="1">
    <source>
        <dbReference type="EMBL" id="BCX48311.1"/>
    </source>
</evidence>
<dbReference type="PANTHER" id="PTHR45947">
    <property type="entry name" value="SULFOQUINOVOSYL TRANSFERASE SQD2"/>
    <property type="match status" value="1"/>
</dbReference>
<dbReference type="Proteomes" id="UP001374893">
    <property type="component" value="Chromosome"/>
</dbReference>
<dbReference type="Gene3D" id="3.40.50.2000">
    <property type="entry name" value="Glycogen Phosphorylase B"/>
    <property type="match status" value="1"/>
</dbReference>
<protein>
    <submittedName>
        <fullName evidence="1">Uncharacterized protein</fullName>
    </submittedName>
</protein>
<proteinExistence type="predicted"/>
<keyword evidence="2" id="KW-1185">Reference proteome</keyword>
<sequence length="391" mass="44857">MGMPYRTDHYGHFARALESSDKLRLACLWTRRGYPGIPLEKTRRLPILGGIAYLTACYGNKLAAERLRFRMYPFFDKWMSSHLRDGDSIYSSYGYANTSFRRTKELGGNTFVDGGNSHPRLLWGVLSEENERWGVAEDPISQFHYERSLAMMEDTDFVVSPSSFVTRSFLDNGFTSEQILPSFYPVNLSLFHPAEDVRPANRPFTLINTSGLSFRKGTPYLLEMFRRIHRQIPRARFQVTRSDDLHPEIERLLKEYSELPIEWMNYMRHEEMAQRFRQADLLVLPSLEDGFARVVTEAMSCGLPVIVSENTGACDLVTPGVTGSVHPIRDVESMVDSALGWWERIREGYRPAVVDLQSRLSPDAYAKRILDMIKGLESLHRVESVKEVIAP</sequence>
<dbReference type="SUPFAM" id="SSF53756">
    <property type="entry name" value="UDP-Glycosyltransferase/glycogen phosphorylase"/>
    <property type="match status" value="1"/>
</dbReference>
<dbReference type="CDD" id="cd03801">
    <property type="entry name" value="GT4_PimA-like"/>
    <property type="match status" value="1"/>
</dbReference>
<gene>
    <name evidence="1" type="ORF">HAHE_22190</name>
</gene>
<dbReference type="Pfam" id="PF13692">
    <property type="entry name" value="Glyco_trans_1_4"/>
    <property type="match status" value="1"/>
</dbReference>
<dbReference type="EMBL" id="AP024702">
    <property type="protein sequence ID" value="BCX48311.1"/>
    <property type="molecule type" value="Genomic_DNA"/>
</dbReference>
<evidence type="ECO:0000313" key="2">
    <source>
        <dbReference type="Proteomes" id="UP001374893"/>
    </source>
</evidence>
<dbReference type="InterPro" id="IPR050194">
    <property type="entry name" value="Glycosyltransferase_grp1"/>
</dbReference>
<accession>A0ABM7RMD0</accession>
<dbReference type="PANTHER" id="PTHR45947:SF3">
    <property type="entry name" value="SULFOQUINOVOSYL TRANSFERASE SQD2"/>
    <property type="match status" value="1"/>
</dbReference>
<organism evidence="1 2">
    <name type="scientific">Haloferula helveola</name>
    <dbReference type="NCBI Taxonomy" id="490095"/>
    <lineage>
        <taxon>Bacteria</taxon>
        <taxon>Pseudomonadati</taxon>
        <taxon>Verrucomicrobiota</taxon>
        <taxon>Verrucomicrobiia</taxon>
        <taxon>Verrucomicrobiales</taxon>
        <taxon>Verrucomicrobiaceae</taxon>
        <taxon>Haloferula</taxon>
    </lineage>
</organism>
<reference evidence="1 2" key="1">
    <citation type="submission" date="2021-06" db="EMBL/GenBank/DDBJ databases">
        <title>Complete genome of Haloferula helveola possessing various polysaccharide degrading enzymes.</title>
        <authorList>
            <person name="Takami H."/>
            <person name="Huang C."/>
            <person name="Hamasaki K."/>
        </authorList>
    </citation>
    <scope>NUCLEOTIDE SEQUENCE [LARGE SCALE GENOMIC DNA]</scope>
    <source>
        <strain evidence="1 2">CN-1</strain>
    </source>
</reference>